<dbReference type="AlphaFoldDB" id="A0A1F7XZU6"/>
<dbReference type="Gene3D" id="3.30.310.20">
    <property type="entry name" value="DNA-3-methyladenine glycosylase AlkA, N-terminal domain"/>
    <property type="match status" value="1"/>
</dbReference>
<evidence type="ECO:0000256" key="2">
    <source>
        <dbReference type="ARBA" id="ARBA00012720"/>
    </source>
</evidence>
<reference evidence="5 6" key="1">
    <citation type="journal article" date="2016" name="Nat. Commun.">
        <title>Thousands of microbial genomes shed light on interconnected biogeochemical processes in an aquifer system.</title>
        <authorList>
            <person name="Anantharaman K."/>
            <person name="Brown C.T."/>
            <person name="Hug L.A."/>
            <person name="Sharon I."/>
            <person name="Castelle C.J."/>
            <person name="Probst A.J."/>
            <person name="Thomas B.C."/>
            <person name="Singh A."/>
            <person name="Wilkins M.J."/>
            <person name="Karaoz U."/>
            <person name="Brodie E.L."/>
            <person name="Williams K.H."/>
            <person name="Hubbard S.S."/>
            <person name="Banfield J.F."/>
        </authorList>
    </citation>
    <scope>NUCLEOTIDE SEQUENCE [LARGE SCALE GENOMIC DNA]</scope>
</reference>
<dbReference type="PANTHER" id="PTHR10242">
    <property type="entry name" value="8-OXOGUANINE DNA GLYCOSYLASE"/>
    <property type="match status" value="1"/>
</dbReference>
<dbReference type="SUPFAM" id="SSF48150">
    <property type="entry name" value="DNA-glycosylase"/>
    <property type="match status" value="1"/>
</dbReference>
<dbReference type="GO" id="GO:0006284">
    <property type="term" value="P:base-excision repair"/>
    <property type="evidence" value="ECO:0007669"/>
    <property type="project" value="InterPro"/>
</dbReference>
<dbReference type="InterPro" id="IPR003265">
    <property type="entry name" value="HhH-GPD_domain"/>
</dbReference>
<name>A0A1F7XZU6_9BACT</name>
<comment type="similarity">
    <text evidence="1">Belongs to the type-1 OGG1 family.</text>
</comment>
<protein>
    <recommendedName>
        <fullName evidence="2">DNA-(apurinic or apyrimidinic site) lyase</fullName>
        <ecNumber evidence="2">4.2.99.18</ecNumber>
    </recommendedName>
</protein>
<dbReference type="InterPro" id="IPR052054">
    <property type="entry name" value="Oxidative_DNA_repair_enzyme"/>
</dbReference>
<evidence type="ECO:0000259" key="4">
    <source>
        <dbReference type="SMART" id="SM00478"/>
    </source>
</evidence>
<dbReference type="InterPro" id="IPR037046">
    <property type="entry name" value="AlkA_N_sf"/>
</dbReference>
<dbReference type="InterPro" id="IPR011257">
    <property type="entry name" value="DNA_glycosylase"/>
</dbReference>
<dbReference type="Gene3D" id="1.10.340.30">
    <property type="entry name" value="Hypothetical protein, domain 2"/>
    <property type="match status" value="1"/>
</dbReference>
<dbReference type="Proteomes" id="UP000178419">
    <property type="component" value="Unassembled WGS sequence"/>
</dbReference>
<feature type="domain" description="HhH-GPD" evidence="4">
    <location>
        <begin position="161"/>
        <end position="321"/>
    </location>
</feature>
<sequence>MDKTFFIPIPEKSQPYNFNFFLTHYVFAPWIVEGEELVRLFKQSSGKFVLVRVGFKSQTSHLGRASPKALPAARGVHLATIRGDSPALTITLQSKTNLTEVEQKHLKDLLSWIFAVNEEVKYFYEVICQKDPVLKAASEEIYGAHLRTDPYVFESVLGVIMAQNVLFKRIYEMNRLLCGKFGEKQNFNGKIYHTFPTPERLAKTDISDIRACKVGYRDKYIKGVAEKIVREKLNLDDLRKVKDIQKIREKLIELPGVGPYTADLAVAIGFRLPTFHMDLFSREALYQFYFKGKKITDEKLRKFADEKWGKYKAHAMLLLTTNTDVWAKKLGIEFRLKSGAKNP</sequence>
<dbReference type="GO" id="GO:0140078">
    <property type="term" value="F:class I DNA-(apurinic or apyrimidinic site) endonuclease activity"/>
    <property type="evidence" value="ECO:0007669"/>
    <property type="project" value="UniProtKB-EC"/>
</dbReference>
<evidence type="ECO:0000313" key="6">
    <source>
        <dbReference type="Proteomes" id="UP000178419"/>
    </source>
</evidence>
<dbReference type="InterPro" id="IPR023170">
    <property type="entry name" value="HhH_base_excis_C"/>
</dbReference>
<proteinExistence type="inferred from homology"/>
<evidence type="ECO:0000256" key="3">
    <source>
        <dbReference type="ARBA" id="ARBA00044632"/>
    </source>
</evidence>
<dbReference type="Gene3D" id="1.10.1670.10">
    <property type="entry name" value="Helix-hairpin-Helix base-excision DNA repair enzymes (C-terminal)"/>
    <property type="match status" value="1"/>
</dbReference>
<dbReference type="SMART" id="SM00478">
    <property type="entry name" value="ENDO3c"/>
    <property type="match status" value="1"/>
</dbReference>
<comment type="catalytic activity">
    <reaction evidence="3">
        <text>2'-deoxyribonucleotide-(2'-deoxyribose 5'-phosphate)-2'-deoxyribonucleotide-DNA = a 3'-end 2'-deoxyribonucleotide-(2,3-dehydro-2,3-deoxyribose 5'-phosphate)-DNA + a 5'-end 5'-phospho-2'-deoxyribonucleoside-DNA + H(+)</text>
        <dbReference type="Rhea" id="RHEA:66592"/>
        <dbReference type="Rhea" id="RHEA-COMP:13180"/>
        <dbReference type="Rhea" id="RHEA-COMP:16897"/>
        <dbReference type="Rhea" id="RHEA-COMP:17067"/>
        <dbReference type="ChEBI" id="CHEBI:15378"/>
        <dbReference type="ChEBI" id="CHEBI:136412"/>
        <dbReference type="ChEBI" id="CHEBI:157695"/>
        <dbReference type="ChEBI" id="CHEBI:167181"/>
        <dbReference type="EC" id="4.2.99.18"/>
    </reaction>
</comment>
<gene>
    <name evidence="5" type="ORF">A2714_04070</name>
</gene>
<evidence type="ECO:0000256" key="1">
    <source>
        <dbReference type="ARBA" id="ARBA00010679"/>
    </source>
</evidence>
<accession>A0A1F7XZU6</accession>
<evidence type="ECO:0000313" key="5">
    <source>
        <dbReference type="EMBL" id="OGM20536.1"/>
    </source>
</evidence>
<dbReference type="Pfam" id="PF00730">
    <property type="entry name" value="HhH-GPD"/>
    <property type="match status" value="1"/>
</dbReference>
<organism evidence="5 6">
    <name type="scientific">Candidatus Woesebacteria bacterium RIFCSPHIGHO2_01_FULL_38_9</name>
    <dbReference type="NCBI Taxonomy" id="1802492"/>
    <lineage>
        <taxon>Bacteria</taxon>
        <taxon>Candidatus Woeseibacteriota</taxon>
    </lineage>
</organism>
<dbReference type="EMBL" id="MGGE01000040">
    <property type="protein sequence ID" value="OGM20536.1"/>
    <property type="molecule type" value="Genomic_DNA"/>
</dbReference>
<dbReference type="EC" id="4.2.99.18" evidence="2"/>
<dbReference type="PANTHER" id="PTHR10242:SF2">
    <property type="entry name" value="N-GLYCOSYLASE_DNA LYASE"/>
    <property type="match status" value="1"/>
</dbReference>
<dbReference type="CDD" id="cd00056">
    <property type="entry name" value="ENDO3c"/>
    <property type="match status" value="1"/>
</dbReference>
<comment type="caution">
    <text evidence="5">The sequence shown here is derived from an EMBL/GenBank/DDBJ whole genome shotgun (WGS) entry which is preliminary data.</text>
</comment>